<proteinExistence type="predicted"/>
<reference evidence="1 2" key="1">
    <citation type="journal article" date="2012" name="Plant Cell">
        <title>Genome comparison of barley and maize smut fungi reveals targeted loss of RNA silencing components and species-specific presence of transposable elements.</title>
        <authorList>
            <person name="Laurie J.D."/>
            <person name="Ali S."/>
            <person name="Linning R."/>
            <person name="Mannhaupt G."/>
            <person name="Wong P."/>
            <person name="Gueldener U."/>
            <person name="Muensterkoetter M."/>
            <person name="Moore R."/>
            <person name="Kahmann R."/>
            <person name="Bakkeren G."/>
            <person name="Schirawski J."/>
        </authorList>
    </citation>
    <scope>NUCLEOTIDE SEQUENCE [LARGE SCALE GENOMIC DNA]</scope>
    <source>
        <strain evidence="2">Uh4875-4</strain>
    </source>
</reference>
<sequence>MSAAPKTIQEGTYKICFDEGCLTALGRDQPLLIMGIGQHEHQTWEVKKHGQNQILDINAPVFAGEHPCPFKVISVERSNHYVLVAVDESDHEFIMAQSSAVVYPPRVAMAPRNVPFIWRFERA</sequence>
<dbReference type="Proteomes" id="UP000006174">
    <property type="component" value="Unassembled WGS sequence"/>
</dbReference>
<dbReference type="HOGENOM" id="CLU_2016912_0_0_1"/>
<dbReference type="AlphaFoldDB" id="I2FQB3"/>
<evidence type="ECO:0000313" key="1">
    <source>
        <dbReference type="EMBL" id="CCF49106.1"/>
    </source>
</evidence>
<evidence type="ECO:0000313" key="2">
    <source>
        <dbReference type="Proteomes" id="UP000006174"/>
    </source>
</evidence>
<dbReference type="OrthoDB" id="2553803at2759"/>
<dbReference type="EMBL" id="CAGI01000141">
    <property type="protein sequence ID" value="CCF49106.1"/>
    <property type="molecule type" value="Genomic_DNA"/>
</dbReference>
<gene>
    <name evidence="1" type="ORF">UHOR_08515</name>
</gene>
<organism evidence="1 2">
    <name type="scientific">Ustilago hordei</name>
    <name type="common">Barley covered smut fungus</name>
    <dbReference type="NCBI Taxonomy" id="120017"/>
    <lineage>
        <taxon>Eukaryota</taxon>
        <taxon>Fungi</taxon>
        <taxon>Dikarya</taxon>
        <taxon>Basidiomycota</taxon>
        <taxon>Ustilaginomycotina</taxon>
        <taxon>Ustilaginomycetes</taxon>
        <taxon>Ustilaginales</taxon>
        <taxon>Ustilaginaceae</taxon>
        <taxon>Ustilago</taxon>
    </lineage>
</organism>
<comment type="caution">
    <text evidence="1">The sequence shown here is derived from an EMBL/GenBank/DDBJ whole genome shotgun (WGS) entry which is preliminary data.</text>
</comment>
<keyword evidence="2" id="KW-1185">Reference proteome</keyword>
<accession>I2FQB3</accession>
<protein>
    <submittedName>
        <fullName evidence="1">Uncharacterized protein</fullName>
    </submittedName>
</protein>
<name>I2FQB3_USTHO</name>